<proteinExistence type="inferred from homology"/>
<gene>
    <name evidence="3" type="ORF">MMAD_31890</name>
</gene>
<comment type="similarity">
    <text evidence="1">Belongs to the D-glutamate cyclase family.</text>
</comment>
<dbReference type="PANTHER" id="PTHR32022">
    <property type="entry name" value="D-GLUTAMATE CYCLASE, MITOCHONDRIAL"/>
    <property type="match status" value="1"/>
</dbReference>
<keyword evidence="2" id="KW-0456">Lyase</keyword>
<organism evidence="3 4">
    <name type="scientific">Mycolicibacterium madagascariense</name>
    <dbReference type="NCBI Taxonomy" id="212765"/>
    <lineage>
        <taxon>Bacteria</taxon>
        <taxon>Bacillati</taxon>
        <taxon>Actinomycetota</taxon>
        <taxon>Actinomycetes</taxon>
        <taxon>Mycobacteriales</taxon>
        <taxon>Mycobacteriaceae</taxon>
        <taxon>Mycolicibacterium</taxon>
    </lineage>
</organism>
<evidence type="ECO:0000313" key="4">
    <source>
        <dbReference type="Proteomes" id="UP000466517"/>
    </source>
</evidence>
<dbReference type="RefSeq" id="WP_197746944.1">
    <property type="nucleotide sequence ID" value="NZ_AP022610.1"/>
</dbReference>
<evidence type="ECO:0000256" key="2">
    <source>
        <dbReference type="ARBA" id="ARBA00023239"/>
    </source>
</evidence>
<dbReference type="Pfam" id="PF07286">
    <property type="entry name" value="D-Glu_cyclase"/>
    <property type="match status" value="1"/>
</dbReference>
<dbReference type="Proteomes" id="UP000466517">
    <property type="component" value="Chromosome"/>
</dbReference>
<name>A0A7I7XI92_9MYCO</name>
<dbReference type="SUPFAM" id="SSF160920">
    <property type="entry name" value="PSTPO5379-like"/>
    <property type="match status" value="1"/>
</dbReference>
<dbReference type="GO" id="GO:0006536">
    <property type="term" value="P:glutamate metabolic process"/>
    <property type="evidence" value="ECO:0007669"/>
    <property type="project" value="TreeGrafter"/>
</dbReference>
<protein>
    <submittedName>
        <fullName evidence="3">UPF0317 protein</fullName>
    </submittedName>
</protein>
<keyword evidence="4" id="KW-1185">Reference proteome</keyword>
<evidence type="ECO:0000256" key="1">
    <source>
        <dbReference type="ARBA" id="ARBA00007896"/>
    </source>
</evidence>
<evidence type="ECO:0000313" key="3">
    <source>
        <dbReference type="EMBL" id="BBZ28894.1"/>
    </source>
</evidence>
<dbReference type="PANTHER" id="PTHR32022:SF10">
    <property type="entry name" value="D-GLUTAMATE CYCLASE, MITOCHONDRIAL"/>
    <property type="match status" value="1"/>
</dbReference>
<dbReference type="GO" id="GO:0047820">
    <property type="term" value="F:D-glutamate cyclase activity"/>
    <property type="evidence" value="ECO:0007669"/>
    <property type="project" value="TreeGrafter"/>
</dbReference>
<dbReference type="Gene3D" id="3.30.2040.10">
    <property type="entry name" value="PSTPO5379-like domain"/>
    <property type="match status" value="1"/>
</dbReference>
<dbReference type="KEGG" id="mmag:MMAD_31890"/>
<dbReference type="InterPro" id="IPR009906">
    <property type="entry name" value="D-Glu_cyclase"/>
</dbReference>
<dbReference type="EMBL" id="AP022610">
    <property type="protein sequence ID" value="BBZ28894.1"/>
    <property type="molecule type" value="Genomic_DNA"/>
</dbReference>
<dbReference type="Gene3D" id="3.40.1640.10">
    <property type="entry name" value="PSTPO5379-like"/>
    <property type="match status" value="1"/>
</dbReference>
<sequence>MNSLTDAVPRTVRELNRLNRLNRNTSGMCRGYVQANVIMLPNTDAFDFLRFCVQNAAACPVLEVTAPGQWEPVLTAPGSDLRTDVGRYEVHRDGVRTEVRTDVCDVVDDHMCSFLLGCSYTFEHVLVEARIPMRHQEQRIDGAPMFRTNRSCVPAGRFHGELVVTMRPIPHNRISETVRLTAAHPEAHGAPVSVGCPEALGIMDLNRPDWGSPVALSPGDVPVFWACGVTATNILRNAQLAYAITHSSGFMFITDVEVTP</sequence>
<dbReference type="InterPro" id="IPR038021">
    <property type="entry name" value="Putative_hydro-lyase"/>
</dbReference>
<reference evidence="3 4" key="1">
    <citation type="journal article" date="2019" name="Emerg. Microbes Infect.">
        <title>Comprehensive subspecies identification of 175 nontuberculous mycobacteria species based on 7547 genomic profiles.</title>
        <authorList>
            <person name="Matsumoto Y."/>
            <person name="Kinjo T."/>
            <person name="Motooka D."/>
            <person name="Nabeya D."/>
            <person name="Jung N."/>
            <person name="Uechi K."/>
            <person name="Horii T."/>
            <person name="Iida T."/>
            <person name="Fujita J."/>
            <person name="Nakamura S."/>
        </authorList>
    </citation>
    <scope>NUCLEOTIDE SEQUENCE [LARGE SCALE GENOMIC DNA]</scope>
    <source>
        <strain evidence="3 4">JCM 13574</strain>
    </source>
</reference>
<dbReference type="FunFam" id="3.30.2040.10:FF:000001">
    <property type="entry name" value="D-glutamate cyclase, mitochondrial"/>
    <property type="match status" value="1"/>
</dbReference>
<dbReference type="AlphaFoldDB" id="A0A7I7XI92"/>
<accession>A0A7I7XI92</accession>